<evidence type="ECO:0000256" key="4">
    <source>
        <dbReference type="ARBA" id="ARBA00022448"/>
    </source>
</evidence>
<comment type="similarity">
    <text evidence="3">Belongs to the exportin family.</text>
</comment>
<dbReference type="GO" id="GO:0005049">
    <property type="term" value="F:nuclear export signal receptor activity"/>
    <property type="evidence" value="ECO:0007669"/>
    <property type="project" value="InterPro"/>
</dbReference>
<dbReference type="PANTHER" id="PTHR21452:SF4">
    <property type="entry name" value="EXPORTIN-6"/>
    <property type="match status" value="1"/>
</dbReference>
<evidence type="ECO:0000256" key="6">
    <source>
        <dbReference type="ARBA" id="ARBA00022927"/>
    </source>
</evidence>
<protein>
    <submittedName>
        <fullName evidence="9">Exportin-6</fullName>
    </submittedName>
</protein>
<evidence type="ECO:0000259" key="8">
    <source>
        <dbReference type="Pfam" id="PF08389"/>
    </source>
</evidence>
<comment type="subcellular location">
    <subcellularLocation>
        <location evidence="2">Cytoplasm</location>
    </subcellularLocation>
    <subcellularLocation>
        <location evidence="1">Nucleus</location>
    </subcellularLocation>
</comment>
<evidence type="ECO:0000256" key="2">
    <source>
        <dbReference type="ARBA" id="ARBA00004496"/>
    </source>
</evidence>
<proteinExistence type="inferred from homology"/>
<dbReference type="Proteomes" id="UP001212841">
    <property type="component" value="Unassembled WGS sequence"/>
</dbReference>
<keyword evidence="10" id="KW-1185">Reference proteome</keyword>
<dbReference type="InterPro" id="IPR040016">
    <property type="entry name" value="XPO6"/>
</dbReference>
<dbReference type="PANTHER" id="PTHR21452">
    <property type="entry name" value="EXPORTIN-6"/>
    <property type="match status" value="1"/>
</dbReference>
<keyword evidence="7" id="KW-0539">Nucleus</keyword>
<dbReference type="InterPro" id="IPR013598">
    <property type="entry name" value="Exportin-1/Importin-b-like"/>
</dbReference>
<name>A0AAD5SHQ8_9FUNG</name>
<dbReference type="Pfam" id="PF08389">
    <property type="entry name" value="Xpo1"/>
    <property type="match status" value="1"/>
</dbReference>
<evidence type="ECO:0000313" key="10">
    <source>
        <dbReference type="Proteomes" id="UP001212841"/>
    </source>
</evidence>
<evidence type="ECO:0000256" key="7">
    <source>
        <dbReference type="ARBA" id="ARBA00023242"/>
    </source>
</evidence>
<organism evidence="9 10">
    <name type="scientific">Rhizophlyctis rosea</name>
    <dbReference type="NCBI Taxonomy" id="64517"/>
    <lineage>
        <taxon>Eukaryota</taxon>
        <taxon>Fungi</taxon>
        <taxon>Fungi incertae sedis</taxon>
        <taxon>Chytridiomycota</taxon>
        <taxon>Chytridiomycota incertae sedis</taxon>
        <taxon>Chytridiomycetes</taxon>
        <taxon>Rhizophlyctidales</taxon>
        <taxon>Rhizophlyctidaceae</taxon>
        <taxon>Rhizophlyctis</taxon>
    </lineage>
</organism>
<keyword evidence="6" id="KW-0653">Protein transport</keyword>
<dbReference type="GO" id="GO:0005634">
    <property type="term" value="C:nucleus"/>
    <property type="evidence" value="ECO:0007669"/>
    <property type="project" value="UniProtKB-SubCell"/>
</dbReference>
<dbReference type="InterPro" id="IPR016024">
    <property type="entry name" value="ARM-type_fold"/>
</dbReference>
<keyword evidence="4" id="KW-0813">Transport</keyword>
<evidence type="ECO:0000256" key="5">
    <source>
        <dbReference type="ARBA" id="ARBA00022490"/>
    </source>
</evidence>
<dbReference type="GO" id="GO:0005737">
    <property type="term" value="C:cytoplasm"/>
    <property type="evidence" value="ECO:0007669"/>
    <property type="project" value="UniProtKB-SubCell"/>
</dbReference>
<dbReference type="EMBL" id="JADGJD010000092">
    <property type="protein sequence ID" value="KAJ3055169.1"/>
    <property type="molecule type" value="Genomic_DNA"/>
</dbReference>
<dbReference type="Gene3D" id="1.25.10.10">
    <property type="entry name" value="Leucine-rich Repeat Variant"/>
    <property type="match status" value="1"/>
</dbReference>
<accession>A0AAD5SHQ8</accession>
<reference evidence="9" key="1">
    <citation type="submission" date="2020-05" db="EMBL/GenBank/DDBJ databases">
        <title>Phylogenomic resolution of chytrid fungi.</title>
        <authorList>
            <person name="Stajich J.E."/>
            <person name="Amses K."/>
            <person name="Simmons R."/>
            <person name="Seto K."/>
            <person name="Myers J."/>
            <person name="Bonds A."/>
            <person name="Quandt C.A."/>
            <person name="Barry K."/>
            <person name="Liu P."/>
            <person name="Grigoriev I."/>
            <person name="Longcore J.E."/>
            <person name="James T.Y."/>
        </authorList>
    </citation>
    <scope>NUCLEOTIDE SEQUENCE</scope>
    <source>
        <strain evidence="9">JEL0318</strain>
    </source>
</reference>
<comment type="caution">
    <text evidence="9">The sequence shown here is derived from an EMBL/GenBank/DDBJ whole genome shotgun (WGS) entry which is preliminary data.</text>
</comment>
<evidence type="ECO:0000256" key="1">
    <source>
        <dbReference type="ARBA" id="ARBA00004123"/>
    </source>
</evidence>
<dbReference type="InterPro" id="IPR011989">
    <property type="entry name" value="ARM-like"/>
</dbReference>
<dbReference type="GO" id="GO:0006611">
    <property type="term" value="P:protein export from nucleus"/>
    <property type="evidence" value="ECO:0007669"/>
    <property type="project" value="InterPro"/>
</dbReference>
<gene>
    <name evidence="9" type="primary">XPO6</name>
    <name evidence="9" type="ORF">HK097_011323</name>
</gene>
<dbReference type="AlphaFoldDB" id="A0AAD5SHQ8"/>
<evidence type="ECO:0000313" key="9">
    <source>
        <dbReference type="EMBL" id="KAJ3055169.1"/>
    </source>
</evidence>
<sequence>MNENVLNSLLVEFFENQRTSADRKREIEYNLANFKKQPDALRVSRQWLESPQTSPYVAFYALSIYEDLLCRWYDASVRAEDRADTRSFLFRVLTTSHQRFPPFVTNKLVKLVVDIAKKEFPHDWPDLMQQVYDLRQSSLMLCLVLCKTICEEFVANREDMPAARKADLKMHLLQEVPSIMVVAVEVLVNIHETCIKSPPFASPTDGVAGGFGMGMHSPVRSPHAVNFPMVGESPSKAAFPLSPARSNGLSNEAIIHGGQIHGDNVVLCRLALDALHSLVSWVPISEETHASLVIDTIFKFAQLTDGGTVELGSLGMTCINEVMSRNHVPQEFFTFIMLITKQVCEMMRYLTSDVPGGAPRIVGIDATYQEKLIEFLEHFVGKHISRAAESVPDFPLEEFLVLLFKFTFHQPSPEAYLSCLHIWDVFEDQLIAKQADPKAGVLHVQRLQGGLLGLSREVMRKVQFTEYPEDLNAFGDDLTENGENEWELYLRTSCDLVADLYPDGVLQSLFELFMKHSDLLFSARGQVPSEPVRYAALDLRAVLAVFGRVSHVFTANFRGGLSAATTIIERLLGILNVDGVRQPNSIAKSKASDAYEQLAVQTFSTLSVFIHWFELYRVEAVHNQADLAGFQRLLLPLINFSLDAMSSRKNISNASSALLYSIASTVKPDILAYDPISQYLTIVHSASISYPHTTMKNVYKFITAMYVLPHTGNASERVLGSSPAAMQKNEVKVPIRHTIDVMCAMMETVQSEGTQPKEIVHQSLAPLVRPTIQLVRVYAHDHTILPLLLDFILQLFSSLRKQVTRDTNLLQDTLNLFLSMLKGNDLKRSILDGPGNAVLDKFILIIGSLVGDKAFEKMLPGIIHFLDVEICGQCIADESLGIDEIRSHFYEVLHQIVLQHSRWFFGSQVARMAGARSGGETHEKELLGILNMIARTFQMSSMDVFRQNLLTLQDLDSKTKLYSKDVFKQSMLLPFIEMLLDCLLGKSRDFLRDDLIAVLGGMILTDLALNINFLFQLIPAFITTRCGGMTLEQHKVLANYLQAIQDSQNCGELLNTVVNDYGFFAQTAGAGR</sequence>
<evidence type="ECO:0000256" key="3">
    <source>
        <dbReference type="ARBA" id="ARBA00009466"/>
    </source>
</evidence>
<dbReference type="SUPFAM" id="SSF48371">
    <property type="entry name" value="ARM repeat"/>
    <property type="match status" value="1"/>
</dbReference>
<feature type="domain" description="Exportin-1/Importin-beta-like" evidence="8">
    <location>
        <begin position="101"/>
        <end position="189"/>
    </location>
</feature>
<keyword evidence="5" id="KW-0963">Cytoplasm</keyword>